<evidence type="ECO:0000313" key="4">
    <source>
        <dbReference type="Proteomes" id="UP000010482"/>
    </source>
</evidence>
<gene>
    <name evidence="3" type="ORF">Dacsa_0226</name>
</gene>
<dbReference type="STRING" id="13035.Dacsa_0226"/>
<feature type="domain" description="SHOCT" evidence="2">
    <location>
        <begin position="111"/>
        <end position="137"/>
    </location>
</feature>
<evidence type="ECO:0000313" key="3">
    <source>
        <dbReference type="EMBL" id="AFZ49034.1"/>
    </source>
</evidence>
<dbReference type="RefSeq" id="WP_015228047.1">
    <property type="nucleotide sequence ID" value="NC_019780.1"/>
</dbReference>
<dbReference type="OrthoDB" id="9816361at2"/>
<dbReference type="Pfam" id="PF09851">
    <property type="entry name" value="SHOCT"/>
    <property type="match status" value="1"/>
</dbReference>
<accession>K9YQ69</accession>
<dbReference type="EMBL" id="CP003944">
    <property type="protein sequence ID" value="AFZ49034.1"/>
    <property type="molecule type" value="Genomic_DNA"/>
</dbReference>
<dbReference type="PATRIC" id="fig|13035.3.peg.261"/>
<dbReference type="InterPro" id="IPR018649">
    <property type="entry name" value="SHOCT"/>
</dbReference>
<keyword evidence="4" id="KW-1185">Reference proteome</keyword>
<dbReference type="AlphaFoldDB" id="K9YQ69"/>
<organism evidence="3 4">
    <name type="scientific">Dactylococcopsis salina (strain PCC 8305)</name>
    <name type="common">Myxobactron salinum</name>
    <dbReference type="NCBI Taxonomy" id="13035"/>
    <lineage>
        <taxon>Bacteria</taxon>
        <taxon>Bacillati</taxon>
        <taxon>Cyanobacteriota</taxon>
        <taxon>Cyanophyceae</taxon>
        <taxon>Nodosilineales</taxon>
        <taxon>Cymatolegaceae</taxon>
        <taxon>Dactylococcopsis</taxon>
    </lineage>
</organism>
<evidence type="ECO:0000259" key="2">
    <source>
        <dbReference type="Pfam" id="PF09851"/>
    </source>
</evidence>
<dbReference type="KEGG" id="dsl:Dacsa_0226"/>
<name>K9YQ69_DACS8</name>
<keyword evidence="1" id="KW-0812">Transmembrane</keyword>
<dbReference type="eggNOG" id="COG2314">
    <property type="taxonomic scope" value="Bacteria"/>
</dbReference>
<feature type="transmembrane region" description="Helical" evidence="1">
    <location>
        <begin position="12"/>
        <end position="31"/>
    </location>
</feature>
<sequence length="143" mass="16724">MFLATEKNQKLAVILAIIGAVTPLAGLHKFYLQQPRWGLVYLLLSVTFTPPLLLEGWVLPYFGLAQVASLLEGIWYFIQSEENFQERFNRDTVSSEENQRVNPNLVKETAEALRQLDQLREEGLLSEYEFEQQRRQLVERIRR</sequence>
<keyword evidence="1" id="KW-1133">Transmembrane helix</keyword>
<feature type="transmembrane region" description="Helical" evidence="1">
    <location>
        <begin position="38"/>
        <end position="54"/>
    </location>
</feature>
<keyword evidence="1" id="KW-0472">Membrane</keyword>
<dbReference type="Proteomes" id="UP000010482">
    <property type="component" value="Chromosome"/>
</dbReference>
<reference evidence="3" key="1">
    <citation type="submission" date="2012-04" db="EMBL/GenBank/DDBJ databases">
        <title>Finished genome of Dactylococcopsis salina PCC 8305.</title>
        <authorList>
            <consortium name="US DOE Joint Genome Institute"/>
            <person name="Gugger M."/>
            <person name="Coursin T."/>
            <person name="Rippka R."/>
            <person name="Tandeau De Marsac N."/>
            <person name="Huntemann M."/>
            <person name="Wei C.-L."/>
            <person name="Han J."/>
            <person name="Detter J.C."/>
            <person name="Han C."/>
            <person name="Tapia R."/>
            <person name="Daligault H."/>
            <person name="Chen A."/>
            <person name="Krypides N."/>
            <person name="Mavromatis K."/>
            <person name="Markowitz V."/>
            <person name="Szeto E."/>
            <person name="Ivanova N."/>
            <person name="Ovchinnikova G."/>
            <person name="Pagani I."/>
            <person name="Pati A."/>
            <person name="Goodwin L."/>
            <person name="Peters L."/>
            <person name="Pitluck S."/>
            <person name="Woyke T."/>
            <person name="Kerfeld C."/>
        </authorList>
    </citation>
    <scope>NUCLEOTIDE SEQUENCE [LARGE SCALE GENOMIC DNA]</scope>
    <source>
        <strain evidence="3">PCC 8305</strain>
    </source>
</reference>
<evidence type="ECO:0000256" key="1">
    <source>
        <dbReference type="SAM" id="Phobius"/>
    </source>
</evidence>
<proteinExistence type="predicted"/>
<protein>
    <submittedName>
        <fullName evidence="3">Membrane protein</fullName>
    </submittedName>
</protein>
<dbReference type="HOGENOM" id="CLU_158532_0_0_3"/>